<dbReference type="Proteomes" id="UP001390339">
    <property type="component" value="Unassembled WGS sequence"/>
</dbReference>
<dbReference type="InterPro" id="IPR004331">
    <property type="entry name" value="SPX_dom"/>
</dbReference>
<keyword evidence="4 7" id="KW-1133">Transmembrane helix</keyword>
<feature type="compositionally biased region" description="Polar residues" evidence="6">
    <location>
        <begin position="219"/>
        <end position="232"/>
    </location>
</feature>
<name>A0ABR2J821_9PEZI</name>
<evidence type="ECO:0000256" key="1">
    <source>
        <dbReference type="ARBA" id="ARBA00004128"/>
    </source>
</evidence>
<protein>
    <submittedName>
        <fullName evidence="9">Spx domain-containing protein</fullName>
    </submittedName>
</protein>
<keyword evidence="3 7" id="KW-0812">Transmembrane</keyword>
<proteinExistence type="predicted"/>
<reference evidence="9 10" key="1">
    <citation type="journal article" date="2024" name="IMA Fungus">
        <title>Apiospora arundinis, a panoply of carbohydrate-active enzymes and secondary metabolites.</title>
        <authorList>
            <person name="Sorensen T."/>
            <person name="Petersen C."/>
            <person name="Muurmann A.T."/>
            <person name="Christiansen J.V."/>
            <person name="Brundto M.L."/>
            <person name="Overgaard C.K."/>
            <person name="Boysen A.T."/>
            <person name="Wollenberg R.D."/>
            <person name="Larsen T.O."/>
            <person name="Sorensen J.L."/>
            <person name="Nielsen K.L."/>
            <person name="Sondergaard T.E."/>
        </authorList>
    </citation>
    <scope>NUCLEOTIDE SEQUENCE [LARGE SCALE GENOMIC DNA]</scope>
    <source>
        <strain evidence="9 10">AAU 773</strain>
    </source>
</reference>
<feature type="domain" description="SPX" evidence="8">
    <location>
        <begin position="1"/>
        <end position="162"/>
    </location>
</feature>
<evidence type="ECO:0000313" key="10">
    <source>
        <dbReference type="Proteomes" id="UP001390339"/>
    </source>
</evidence>
<evidence type="ECO:0000259" key="8">
    <source>
        <dbReference type="PROSITE" id="PS51382"/>
    </source>
</evidence>
<evidence type="ECO:0000256" key="4">
    <source>
        <dbReference type="ARBA" id="ARBA00022989"/>
    </source>
</evidence>
<evidence type="ECO:0000313" key="9">
    <source>
        <dbReference type="EMBL" id="KAK8873825.1"/>
    </source>
</evidence>
<feature type="transmembrane region" description="Helical" evidence="7">
    <location>
        <begin position="364"/>
        <end position="384"/>
    </location>
</feature>
<evidence type="ECO:0000256" key="6">
    <source>
        <dbReference type="SAM" id="MobiDB-lite"/>
    </source>
</evidence>
<evidence type="ECO:0000256" key="2">
    <source>
        <dbReference type="ARBA" id="ARBA00022554"/>
    </source>
</evidence>
<feature type="region of interest" description="Disordered" evidence="6">
    <location>
        <begin position="193"/>
        <end position="243"/>
    </location>
</feature>
<organism evidence="9 10">
    <name type="scientific">Apiospora arundinis</name>
    <dbReference type="NCBI Taxonomy" id="335852"/>
    <lineage>
        <taxon>Eukaryota</taxon>
        <taxon>Fungi</taxon>
        <taxon>Dikarya</taxon>
        <taxon>Ascomycota</taxon>
        <taxon>Pezizomycotina</taxon>
        <taxon>Sordariomycetes</taxon>
        <taxon>Xylariomycetidae</taxon>
        <taxon>Amphisphaeriales</taxon>
        <taxon>Apiosporaceae</taxon>
        <taxon>Apiospora</taxon>
    </lineage>
</organism>
<keyword evidence="5 7" id="KW-0472">Membrane</keyword>
<keyword evidence="2" id="KW-0926">Vacuole</keyword>
<sequence length="455" mass="51546">MKYGDYFEKESVARWSLHNIDYNTLKQLIKVNTTKNQAASAIAIPGQTDLSLKRFEDTLFHELLLQHSRVDLFVSGKADEIARRLRHLHGLVHILLLKCTDSIGINNRRQKRFVKYRRQIDECANDINDLKRFVWAQKEALRKILKKYKKWTGSTTLGARFRDNVLSNLKGFTKRDFHPLEQQHQELLTTLRAASPPMQSPHQPKDTSTSRRTSRMSSPARQPSTYCQTPSAPETRYWNEYDNGSEVGDDEYTLYINPDDSGSFPGLGSMKGMFNNSTRRIRGWLGHTDKDEERQSLLHAHQNSPTDYFSIRTSAHNTDNEATEDEDASSVEYPIGGYAAHYAALPSIEDQRVTRYREKVMHRCAVLSFLVSIVLLVVASVLVATGRHRLQVEVDVGVTLAVVVSLFAGCTGLGSMLYRQDPLGFIYQSVVWFTFIGICVLNGMLLVLVAGVSGL</sequence>
<accession>A0ABR2J821</accession>
<comment type="caution">
    <text evidence="9">The sequence shown here is derived from an EMBL/GenBank/DDBJ whole genome shotgun (WGS) entry which is preliminary data.</text>
</comment>
<dbReference type="InterPro" id="IPR051572">
    <property type="entry name" value="VTC_Complex_Subunit"/>
</dbReference>
<dbReference type="CDD" id="cd14474">
    <property type="entry name" value="SPX_YDR089W"/>
    <property type="match status" value="1"/>
</dbReference>
<feature type="transmembrane region" description="Helical" evidence="7">
    <location>
        <begin position="396"/>
        <end position="418"/>
    </location>
</feature>
<keyword evidence="10" id="KW-1185">Reference proteome</keyword>
<evidence type="ECO:0000256" key="5">
    <source>
        <dbReference type="ARBA" id="ARBA00023136"/>
    </source>
</evidence>
<dbReference type="PROSITE" id="PS51382">
    <property type="entry name" value="SPX"/>
    <property type="match status" value="1"/>
</dbReference>
<dbReference type="PANTHER" id="PTHR46140">
    <property type="entry name" value="VACUOLAR TRANSPORTER CHAPERONE 1-RELATED"/>
    <property type="match status" value="1"/>
</dbReference>
<comment type="subcellular location">
    <subcellularLocation>
        <location evidence="1">Vacuole membrane</location>
        <topology evidence="1">Multi-pass membrane protein</topology>
    </subcellularLocation>
</comment>
<dbReference type="PANTHER" id="PTHR46140:SF1">
    <property type="entry name" value="VACUOLAR TRANSPORTER CHAPERONE COMPLEX SUBUNIT 4-RELATED"/>
    <property type="match status" value="1"/>
</dbReference>
<gene>
    <name evidence="9" type="ORF">PGQ11_004339</name>
</gene>
<evidence type="ECO:0000256" key="7">
    <source>
        <dbReference type="SAM" id="Phobius"/>
    </source>
</evidence>
<evidence type="ECO:0000256" key="3">
    <source>
        <dbReference type="ARBA" id="ARBA00022692"/>
    </source>
</evidence>
<feature type="transmembrane region" description="Helical" evidence="7">
    <location>
        <begin position="430"/>
        <end position="452"/>
    </location>
</feature>
<dbReference type="EMBL" id="JAPCWZ010000003">
    <property type="protein sequence ID" value="KAK8873825.1"/>
    <property type="molecule type" value="Genomic_DNA"/>
</dbReference>